<dbReference type="KEGG" id="bpf:BpOF4_03760"/>
<evidence type="ECO:0000313" key="2">
    <source>
        <dbReference type="Proteomes" id="UP000001544"/>
    </source>
</evidence>
<keyword evidence="2" id="KW-1185">Reference proteome</keyword>
<dbReference type="Proteomes" id="UP000001544">
    <property type="component" value="Chromosome"/>
</dbReference>
<reference evidence="1 2" key="1">
    <citation type="journal article" date="2011" name="Environ. Microbiol.">
        <title>Genome of alkaliphilic Bacillus pseudofirmus OF4 reveals adaptations that support the ability to grow in an external pH range from 7.5 to 11.4.</title>
        <authorList>
            <person name="Janto B."/>
            <person name="Ahmed A."/>
            <person name="Ito M."/>
            <person name="Liu J."/>
            <person name="Hicks D.B."/>
            <person name="Pagni S."/>
            <person name="Fackelmayer O.J."/>
            <person name="Smith T.A."/>
            <person name="Earl J."/>
            <person name="Elbourne L.D."/>
            <person name="Hassan K."/>
            <person name="Paulsen I.T."/>
            <person name="Kolsto A.B."/>
            <person name="Tourasse N.J."/>
            <person name="Ehrlich G.D."/>
            <person name="Boissy R."/>
            <person name="Ivey D.M."/>
            <person name="Li G."/>
            <person name="Xue Y."/>
            <person name="Ma Y."/>
            <person name="Hu F.Z."/>
            <person name="Krulwich T.A."/>
        </authorList>
    </citation>
    <scope>NUCLEOTIDE SEQUENCE [LARGE SCALE GENOMIC DNA]</scope>
    <source>
        <strain evidence="2">ATCC BAA-2126 / JCM 17055 / OF4</strain>
    </source>
</reference>
<proteinExistence type="predicted"/>
<sequence length="65" mass="7840">MSENLEILKSREYIKGRFRVSVEIIFKMVKELEGDNYQKYIMDMPHMINSPMEDAIRYKFIVLAH</sequence>
<name>D3FX63_ALKPO</name>
<dbReference type="EMBL" id="CP001878">
    <property type="protein sequence ID" value="ADC48818.1"/>
    <property type="molecule type" value="Genomic_DNA"/>
</dbReference>
<accession>D3FX63</accession>
<dbReference type="AlphaFoldDB" id="D3FX63"/>
<evidence type="ECO:0000313" key="1">
    <source>
        <dbReference type="EMBL" id="ADC48818.1"/>
    </source>
</evidence>
<organism evidence="1 2">
    <name type="scientific">Alkalihalophilus pseudofirmus (strain ATCC BAA-2126 / JCM 17055 / OF4)</name>
    <name type="common">Bacillus pseudofirmus</name>
    <dbReference type="NCBI Taxonomy" id="398511"/>
    <lineage>
        <taxon>Bacteria</taxon>
        <taxon>Bacillati</taxon>
        <taxon>Bacillota</taxon>
        <taxon>Bacilli</taxon>
        <taxon>Bacillales</taxon>
        <taxon>Bacillaceae</taxon>
        <taxon>Alkalihalophilus</taxon>
    </lineage>
</organism>
<dbReference type="HOGENOM" id="CLU_2840743_0_0_9"/>
<gene>
    <name evidence="1" type="ordered locus">BpOF4_03760</name>
</gene>
<protein>
    <submittedName>
        <fullName evidence="1">Uncharacterized protein</fullName>
    </submittedName>
</protein>